<sequence length="74" mass="7243">MSVAAGNPAPALVRQNDWPLPNPALTANGISGAATSTACRPAEGEAGLLIPDRTATGSPSASNCIAPIPKVHGA</sequence>
<organism evidence="2 3">
    <name type="scientific">Mycolicibacterium parafortuitum</name>
    <name type="common">Mycobacterium parafortuitum</name>
    <dbReference type="NCBI Taxonomy" id="39692"/>
    <lineage>
        <taxon>Bacteria</taxon>
        <taxon>Bacillati</taxon>
        <taxon>Actinomycetota</taxon>
        <taxon>Actinomycetes</taxon>
        <taxon>Mycobacteriales</taxon>
        <taxon>Mycobacteriaceae</taxon>
        <taxon>Mycolicibacterium</taxon>
    </lineage>
</organism>
<evidence type="ECO:0000313" key="3">
    <source>
        <dbReference type="Proteomes" id="UP000466554"/>
    </source>
</evidence>
<dbReference type="Proteomes" id="UP000466554">
    <property type="component" value="Chromosome"/>
</dbReference>
<dbReference type="EMBL" id="AP022598">
    <property type="protein sequence ID" value="BBY78240.1"/>
    <property type="molecule type" value="Genomic_DNA"/>
</dbReference>
<accession>A0A7I7UAU2</accession>
<feature type="region of interest" description="Disordered" evidence="1">
    <location>
        <begin position="1"/>
        <end position="20"/>
    </location>
</feature>
<evidence type="ECO:0000313" key="2">
    <source>
        <dbReference type="EMBL" id="BBY78240.1"/>
    </source>
</evidence>
<proteinExistence type="predicted"/>
<name>A0A7I7UAU2_MYCPF</name>
<protein>
    <submittedName>
        <fullName evidence="2">Uncharacterized protein</fullName>
    </submittedName>
</protein>
<dbReference type="AlphaFoldDB" id="A0A7I7UAU2"/>
<evidence type="ECO:0000256" key="1">
    <source>
        <dbReference type="SAM" id="MobiDB-lite"/>
    </source>
</evidence>
<reference evidence="2 3" key="1">
    <citation type="journal article" date="2019" name="Emerg. Microbes Infect.">
        <title>Comprehensive subspecies identification of 175 nontuberculous mycobacteria species based on 7547 genomic profiles.</title>
        <authorList>
            <person name="Matsumoto Y."/>
            <person name="Kinjo T."/>
            <person name="Motooka D."/>
            <person name="Nabeya D."/>
            <person name="Jung N."/>
            <person name="Uechi K."/>
            <person name="Horii T."/>
            <person name="Iida T."/>
            <person name="Fujita J."/>
            <person name="Nakamura S."/>
        </authorList>
    </citation>
    <scope>NUCLEOTIDE SEQUENCE [LARGE SCALE GENOMIC DNA]</scope>
    <source>
        <strain evidence="2 3">JCM 6367</strain>
    </source>
</reference>
<gene>
    <name evidence="2" type="ORF">MPRF_51390</name>
</gene>